<reference evidence="3 4" key="1">
    <citation type="submission" date="2019-09" db="EMBL/GenBank/DDBJ databases">
        <title>Ecophysiology of the spiral-shaped methanotroph Methylospira mobilis as revealed by the complete genome sequence.</title>
        <authorList>
            <person name="Oshkin I.Y."/>
            <person name="Dedysh S.N."/>
            <person name="Miroshnikov K."/>
            <person name="Danilova O.V."/>
            <person name="Hakobyan A."/>
            <person name="Liesack W."/>
        </authorList>
    </citation>
    <scope>NUCLEOTIDE SEQUENCE [LARGE SCALE GENOMIC DNA]</scope>
    <source>
        <strain evidence="3 4">Shm1</strain>
    </source>
</reference>
<dbReference type="AlphaFoldDB" id="A0A5Q0BIK5"/>
<feature type="transmembrane region" description="Helical" evidence="1">
    <location>
        <begin position="128"/>
        <end position="152"/>
    </location>
</feature>
<proteinExistence type="predicted"/>
<feature type="domain" description="VTT" evidence="2">
    <location>
        <begin position="28"/>
        <end position="143"/>
    </location>
</feature>
<gene>
    <name evidence="3" type="ORF">F6R98_12885</name>
</gene>
<keyword evidence="1" id="KW-1133">Transmembrane helix</keyword>
<dbReference type="PANTHER" id="PTHR42709">
    <property type="entry name" value="ALKALINE PHOSPHATASE LIKE PROTEIN"/>
    <property type="match status" value="1"/>
</dbReference>
<feature type="transmembrane region" description="Helical" evidence="1">
    <location>
        <begin position="95"/>
        <end position="116"/>
    </location>
</feature>
<keyword evidence="4" id="KW-1185">Reference proteome</keyword>
<feature type="transmembrane region" description="Helical" evidence="1">
    <location>
        <begin position="12"/>
        <end position="35"/>
    </location>
</feature>
<evidence type="ECO:0000313" key="3">
    <source>
        <dbReference type="EMBL" id="QFY43399.1"/>
    </source>
</evidence>
<name>A0A5Q0BIK5_9GAMM</name>
<dbReference type="GO" id="GO:0005886">
    <property type="term" value="C:plasma membrane"/>
    <property type="evidence" value="ECO:0007669"/>
    <property type="project" value="UniProtKB-ARBA"/>
</dbReference>
<dbReference type="OrthoDB" id="948134at2"/>
<dbReference type="InterPro" id="IPR032816">
    <property type="entry name" value="VTT_dom"/>
</dbReference>
<dbReference type="InterPro" id="IPR051311">
    <property type="entry name" value="DedA_domain"/>
</dbReference>
<dbReference type="FunCoup" id="A0A5Q0BIK5">
    <property type="interactions" value="40"/>
</dbReference>
<sequence length="190" mass="21879">MHIIEWVRQYGYWAVFIGSFLEGEAVLLIASFAAYQGYLSFFWVVALSMGGSFAGDQLYFLLGKHYAPQLLRRFPGIEPRIMKIRALMQRYHRRLIFTMRFLYGLRIAGPIAIGMSDVTWRQYTPLNFFAALLWALAVGALGYVFGSTLALVVTDLRRIEEGVIVGIALLALIGWWLHYTRRVKLPWHIE</sequence>
<protein>
    <submittedName>
        <fullName evidence="3">DedA family protein</fullName>
    </submittedName>
</protein>
<dbReference type="Proteomes" id="UP000325755">
    <property type="component" value="Chromosome"/>
</dbReference>
<dbReference type="PANTHER" id="PTHR42709:SF2">
    <property type="entry name" value="INNER MEMBRANE PROTEIN YOHD"/>
    <property type="match status" value="1"/>
</dbReference>
<dbReference type="Pfam" id="PF09335">
    <property type="entry name" value="VTT_dom"/>
    <property type="match status" value="1"/>
</dbReference>
<dbReference type="EMBL" id="CP044205">
    <property type="protein sequence ID" value="QFY43399.1"/>
    <property type="molecule type" value="Genomic_DNA"/>
</dbReference>
<organism evidence="3 4">
    <name type="scientific">Candidatus Methylospira mobilis</name>
    <dbReference type="NCBI Taxonomy" id="1808979"/>
    <lineage>
        <taxon>Bacteria</taxon>
        <taxon>Pseudomonadati</taxon>
        <taxon>Pseudomonadota</taxon>
        <taxon>Gammaproteobacteria</taxon>
        <taxon>Methylococcales</taxon>
        <taxon>Methylococcaceae</taxon>
        <taxon>Candidatus Methylospira</taxon>
    </lineage>
</organism>
<dbReference type="InParanoid" id="A0A5Q0BIK5"/>
<feature type="transmembrane region" description="Helical" evidence="1">
    <location>
        <begin position="41"/>
        <end position="62"/>
    </location>
</feature>
<keyword evidence="1" id="KW-0812">Transmembrane</keyword>
<evidence type="ECO:0000313" key="4">
    <source>
        <dbReference type="Proteomes" id="UP000325755"/>
    </source>
</evidence>
<accession>A0A5Q0BIK5</accession>
<feature type="transmembrane region" description="Helical" evidence="1">
    <location>
        <begin position="159"/>
        <end position="177"/>
    </location>
</feature>
<dbReference type="KEGG" id="mmob:F6R98_12885"/>
<keyword evidence="1" id="KW-0472">Membrane</keyword>
<evidence type="ECO:0000256" key="1">
    <source>
        <dbReference type="SAM" id="Phobius"/>
    </source>
</evidence>
<evidence type="ECO:0000259" key="2">
    <source>
        <dbReference type="Pfam" id="PF09335"/>
    </source>
</evidence>
<dbReference type="RefSeq" id="WP_153249382.1">
    <property type="nucleotide sequence ID" value="NZ_CP044205.1"/>
</dbReference>